<protein>
    <submittedName>
        <fullName evidence="9">Translesion error-prone DNA polymerase V autoproteolytic subunit</fullName>
        <ecNumber evidence="9">2.7.7.7</ecNumber>
    </submittedName>
</protein>
<keyword evidence="3 7" id="KW-0378">Hydrolase</keyword>
<dbReference type="PANTHER" id="PTHR33516:SF2">
    <property type="entry name" value="LEXA REPRESSOR-RELATED"/>
    <property type="match status" value="1"/>
</dbReference>
<keyword evidence="5" id="KW-0234">DNA repair</keyword>
<feature type="domain" description="Peptidase S24/S26A/S26B/S26C" evidence="8">
    <location>
        <begin position="19"/>
        <end position="136"/>
    </location>
</feature>
<keyword evidence="10" id="KW-1185">Reference proteome</keyword>
<dbReference type="NCBIfam" id="NF007621">
    <property type="entry name" value="PRK10276.1"/>
    <property type="match status" value="1"/>
</dbReference>
<gene>
    <name evidence="9" type="primary">umuD</name>
    <name evidence="9" type="ORF">Q0590_04555</name>
</gene>
<dbReference type="SUPFAM" id="SSF51306">
    <property type="entry name" value="LexA/Signal peptidase"/>
    <property type="match status" value="1"/>
</dbReference>
<keyword evidence="6" id="KW-0742">SOS response</keyword>
<dbReference type="PANTHER" id="PTHR33516">
    <property type="entry name" value="LEXA REPRESSOR"/>
    <property type="match status" value="1"/>
</dbReference>
<evidence type="ECO:0000256" key="4">
    <source>
        <dbReference type="ARBA" id="ARBA00022813"/>
    </source>
</evidence>
<evidence type="ECO:0000256" key="6">
    <source>
        <dbReference type="ARBA" id="ARBA00023236"/>
    </source>
</evidence>
<dbReference type="Proteomes" id="UP001168528">
    <property type="component" value="Unassembled WGS sequence"/>
</dbReference>
<accession>A0ABT8R2K2</accession>
<evidence type="ECO:0000259" key="8">
    <source>
        <dbReference type="Pfam" id="PF00717"/>
    </source>
</evidence>
<dbReference type="GO" id="GO:0003887">
    <property type="term" value="F:DNA-directed DNA polymerase activity"/>
    <property type="evidence" value="ECO:0007669"/>
    <property type="project" value="UniProtKB-EC"/>
</dbReference>
<name>A0ABT8R2K2_9BACT</name>
<dbReference type="Pfam" id="PF00717">
    <property type="entry name" value="Peptidase_S24"/>
    <property type="match status" value="1"/>
</dbReference>
<dbReference type="InterPro" id="IPR036286">
    <property type="entry name" value="LexA/Signal_pep-like_sf"/>
</dbReference>
<evidence type="ECO:0000256" key="5">
    <source>
        <dbReference type="ARBA" id="ARBA00023204"/>
    </source>
</evidence>
<dbReference type="InterPro" id="IPR006197">
    <property type="entry name" value="Peptidase_S24_LexA"/>
</dbReference>
<organism evidence="9 10">
    <name type="scientific">Rhodocytophaga aerolata</name>
    <dbReference type="NCBI Taxonomy" id="455078"/>
    <lineage>
        <taxon>Bacteria</taxon>
        <taxon>Pseudomonadati</taxon>
        <taxon>Bacteroidota</taxon>
        <taxon>Cytophagia</taxon>
        <taxon>Cytophagales</taxon>
        <taxon>Rhodocytophagaceae</taxon>
        <taxon>Rhodocytophaga</taxon>
    </lineage>
</organism>
<dbReference type="RefSeq" id="WP_302036313.1">
    <property type="nucleotide sequence ID" value="NZ_JAUKPO010000002.1"/>
</dbReference>
<keyword evidence="9" id="KW-0548">Nucleotidyltransferase</keyword>
<keyword evidence="4 7" id="KW-0068">Autocatalytic cleavage</keyword>
<dbReference type="CDD" id="cd06529">
    <property type="entry name" value="S24_LexA-like"/>
    <property type="match status" value="1"/>
</dbReference>
<evidence type="ECO:0000256" key="1">
    <source>
        <dbReference type="ARBA" id="ARBA00007484"/>
    </source>
</evidence>
<comment type="similarity">
    <text evidence="1 7">Belongs to the peptidase S24 family.</text>
</comment>
<evidence type="ECO:0000313" key="9">
    <source>
        <dbReference type="EMBL" id="MDO1445508.1"/>
    </source>
</evidence>
<evidence type="ECO:0000313" key="10">
    <source>
        <dbReference type="Proteomes" id="UP001168528"/>
    </source>
</evidence>
<keyword evidence="9" id="KW-0808">Transferase</keyword>
<reference evidence="9" key="1">
    <citation type="submission" date="2023-07" db="EMBL/GenBank/DDBJ databases">
        <title>The genome sequence of Rhodocytophaga aerolata KACC 12507.</title>
        <authorList>
            <person name="Zhang X."/>
        </authorList>
    </citation>
    <scope>NUCLEOTIDE SEQUENCE</scope>
    <source>
        <strain evidence="9">KACC 12507</strain>
    </source>
</reference>
<dbReference type="PRINTS" id="PR00726">
    <property type="entry name" value="LEXASERPTASE"/>
</dbReference>
<comment type="caution">
    <text evidence="9">The sequence shown here is derived from an EMBL/GenBank/DDBJ whole genome shotgun (WGS) entry which is preliminary data.</text>
</comment>
<sequence>MQPFYLYYPINILPKKTLPLFACKVSAGFPSPANDYEEKPLNLHDYVVDNNSTTYFVKAEGNSMVGAGIFDGTVLVVDKSVEAKTGDIVVAFINGECFVKRLRYERGSAFLCPENEGYPVYEIKDREHFQIFGVVIAVCTKFNRKR</sequence>
<keyword evidence="2" id="KW-0227">DNA damage</keyword>
<dbReference type="EC" id="2.7.7.7" evidence="9"/>
<dbReference type="InterPro" id="IPR050077">
    <property type="entry name" value="LexA_repressor"/>
</dbReference>
<proteinExistence type="inferred from homology"/>
<dbReference type="InterPro" id="IPR039418">
    <property type="entry name" value="LexA-like"/>
</dbReference>
<evidence type="ECO:0000256" key="2">
    <source>
        <dbReference type="ARBA" id="ARBA00022763"/>
    </source>
</evidence>
<dbReference type="InterPro" id="IPR015927">
    <property type="entry name" value="Peptidase_S24_S26A/B/C"/>
</dbReference>
<evidence type="ECO:0000256" key="7">
    <source>
        <dbReference type="RuleBase" id="RU003991"/>
    </source>
</evidence>
<evidence type="ECO:0000256" key="3">
    <source>
        <dbReference type="ARBA" id="ARBA00022801"/>
    </source>
</evidence>
<dbReference type="EMBL" id="JAUKPO010000002">
    <property type="protein sequence ID" value="MDO1445508.1"/>
    <property type="molecule type" value="Genomic_DNA"/>
</dbReference>
<dbReference type="Gene3D" id="2.10.109.10">
    <property type="entry name" value="Umud Fragment, subunit A"/>
    <property type="match status" value="1"/>
</dbReference>